<dbReference type="InterPro" id="IPR013686">
    <property type="entry name" value="Polypept-transport_assoc_ShlB"/>
</dbReference>
<accession>A0A285R724</accession>
<dbReference type="PANTHER" id="PTHR34597">
    <property type="entry name" value="SLR1661 PROTEIN"/>
    <property type="match status" value="1"/>
</dbReference>
<sequence length="546" mass="58828">MMNRTLLSVVALLAAVPAVAQTRVDRVDPARIERENLPVTRPEAKAAPTVERPAVAPPAAATPASIAVGAVAIEGLQELSPEDFADIIARYVGRSLSGAELATLTEEIGRRGRERGYVFASASIVPQRLTAGVLVVRYDPGALDEIQLEGAESAAVRAALAPLLGRPARLDQVERRLLLAGDIDGIYVRRSRYVREGNRGILLVSILETRRRVRAVLENDSTGPIGPNQLRLDADWNRVLFADDSISLTHVSTPFEPEELQYVRARYAKRLNASGTEVTVSGSFSATHPGAYLEPLDLAGRSWFGSVAVLQPLQRRRDGSLWFSGGLDLRDTVQDRAGLRRRHDRLFALRLILSGSRKAGGGALRGNATLSRGLDGLSATRHGDPLASRGDADPTFTSLVVWGDWTRPLPDDLSIRLSAQGQLASRPLLIAEEIGIGGNAFLRGYDYSERSGDQGVMGSAELRYDWRNPLGLGRKAQLYGFADAGRVTNLRRGSGGGSLASAGAGICADVSSSIDASIEVAVPLSGPRYETDDRRPRINVRLLKLF</sequence>
<dbReference type="InterPro" id="IPR005565">
    <property type="entry name" value="Hemolysn_activator_HlyB_C"/>
</dbReference>
<evidence type="ECO:0000256" key="3">
    <source>
        <dbReference type="ARBA" id="ARBA00023237"/>
    </source>
</evidence>
<dbReference type="OrthoDB" id="7209508at2"/>
<proteinExistence type="predicted"/>
<keyword evidence="8" id="KW-1185">Reference proteome</keyword>
<organism evidence="7 8">
    <name type="scientific">Sphingomonas guangdongensis</name>
    <dbReference type="NCBI Taxonomy" id="1141890"/>
    <lineage>
        <taxon>Bacteria</taxon>
        <taxon>Pseudomonadati</taxon>
        <taxon>Pseudomonadota</taxon>
        <taxon>Alphaproteobacteria</taxon>
        <taxon>Sphingomonadales</taxon>
        <taxon>Sphingomonadaceae</taxon>
        <taxon>Sphingomonas</taxon>
    </lineage>
</organism>
<keyword evidence="2" id="KW-0812">Transmembrane</keyword>
<feature type="domain" description="Polypeptide-transport-associated ShlB-type" evidence="6">
    <location>
        <begin position="70"/>
        <end position="136"/>
    </location>
</feature>
<feature type="domain" description="Haemolysin activator HlyB C-terminal" evidence="5">
    <location>
        <begin position="210"/>
        <end position="506"/>
    </location>
</feature>
<dbReference type="PANTHER" id="PTHR34597:SF6">
    <property type="entry name" value="BLR6126 PROTEIN"/>
    <property type="match status" value="1"/>
</dbReference>
<reference evidence="7 8" key="1">
    <citation type="submission" date="2017-07" db="EMBL/GenBank/DDBJ databases">
        <authorList>
            <person name="Sun Z.S."/>
            <person name="Albrecht U."/>
            <person name="Echele G."/>
            <person name="Lee C.C."/>
        </authorList>
    </citation>
    <scope>NUCLEOTIDE SEQUENCE [LARGE SCALE GENOMIC DNA]</scope>
    <source>
        <strain evidence="7 8">CGMCC 1.12672</strain>
    </source>
</reference>
<dbReference type="GO" id="GO:0098046">
    <property type="term" value="C:type V protein secretion system complex"/>
    <property type="evidence" value="ECO:0007669"/>
    <property type="project" value="TreeGrafter"/>
</dbReference>
<feature type="chain" id="PRO_5013375374" evidence="4">
    <location>
        <begin position="21"/>
        <end position="546"/>
    </location>
</feature>
<evidence type="ECO:0000259" key="6">
    <source>
        <dbReference type="Pfam" id="PF08479"/>
    </source>
</evidence>
<dbReference type="AlphaFoldDB" id="A0A285R724"/>
<name>A0A285R724_9SPHN</name>
<evidence type="ECO:0000256" key="1">
    <source>
        <dbReference type="ARBA" id="ARBA00022452"/>
    </source>
</evidence>
<dbReference type="RefSeq" id="WP_097064971.1">
    <property type="nucleotide sequence ID" value="NZ_OBMI01000003.1"/>
</dbReference>
<dbReference type="GO" id="GO:0046819">
    <property type="term" value="P:protein secretion by the type V secretion system"/>
    <property type="evidence" value="ECO:0007669"/>
    <property type="project" value="TreeGrafter"/>
</dbReference>
<dbReference type="GO" id="GO:0008320">
    <property type="term" value="F:protein transmembrane transporter activity"/>
    <property type="evidence" value="ECO:0007669"/>
    <property type="project" value="TreeGrafter"/>
</dbReference>
<dbReference type="Pfam" id="PF08479">
    <property type="entry name" value="POTRA_2"/>
    <property type="match status" value="1"/>
</dbReference>
<dbReference type="Gene3D" id="2.40.160.50">
    <property type="entry name" value="membrane protein fhac: a member of the omp85/tpsb transporter family"/>
    <property type="match status" value="1"/>
</dbReference>
<evidence type="ECO:0000256" key="2">
    <source>
        <dbReference type="ARBA" id="ARBA00022692"/>
    </source>
</evidence>
<keyword evidence="3" id="KW-0998">Cell outer membrane</keyword>
<evidence type="ECO:0000313" key="7">
    <source>
        <dbReference type="EMBL" id="SOB88182.1"/>
    </source>
</evidence>
<dbReference type="Proteomes" id="UP000219494">
    <property type="component" value="Unassembled WGS sequence"/>
</dbReference>
<protein>
    <submittedName>
        <fullName evidence="7">Hemolysin activation/secretion protein</fullName>
    </submittedName>
</protein>
<keyword evidence="1" id="KW-0472">Membrane</keyword>
<dbReference type="Gene3D" id="3.10.20.310">
    <property type="entry name" value="membrane protein fhac"/>
    <property type="match status" value="1"/>
</dbReference>
<dbReference type="Pfam" id="PF03865">
    <property type="entry name" value="ShlB"/>
    <property type="match status" value="1"/>
</dbReference>
<keyword evidence="1" id="KW-1134">Transmembrane beta strand</keyword>
<evidence type="ECO:0000256" key="4">
    <source>
        <dbReference type="SAM" id="SignalP"/>
    </source>
</evidence>
<gene>
    <name evidence="7" type="ORF">SAMN06297144_3327</name>
</gene>
<evidence type="ECO:0000313" key="8">
    <source>
        <dbReference type="Proteomes" id="UP000219494"/>
    </source>
</evidence>
<dbReference type="InterPro" id="IPR051544">
    <property type="entry name" value="TPS_OM_transporter"/>
</dbReference>
<dbReference type="EMBL" id="OBMI01000003">
    <property type="protein sequence ID" value="SOB88182.1"/>
    <property type="molecule type" value="Genomic_DNA"/>
</dbReference>
<feature type="signal peptide" evidence="4">
    <location>
        <begin position="1"/>
        <end position="20"/>
    </location>
</feature>
<evidence type="ECO:0000259" key="5">
    <source>
        <dbReference type="Pfam" id="PF03865"/>
    </source>
</evidence>
<keyword evidence="4" id="KW-0732">Signal</keyword>